<organism evidence="2 3">
    <name type="scientific">Molorchus minor</name>
    <dbReference type="NCBI Taxonomy" id="1323400"/>
    <lineage>
        <taxon>Eukaryota</taxon>
        <taxon>Metazoa</taxon>
        <taxon>Ecdysozoa</taxon>
        <taxon>Arthropoda</taxon>
        <taxon>Hexapoda</taxon>
        <taxon>Insecta</taxon>
        <taxon>Pterygota</taxon>
        <taxon>Neoptera</taxon>
        <taxon>Endopterygota</taxon>
        <taxon>Coleoptera</taxon>
        <taxon>Polyphaga</taxon>
        <taxon>Cucujiformia</taxon>
        <taxon>Chrysomeloidea</taxon>
        <taxon>Cerambycidae</taxon>
        <taxon>Lamiinae</taxon>
        <taxon>Monochamini</taxon>
        <taxon>Molorchus</taxon>
    </lineage>
</organism>
<sequence length="389" mass="43166">MPFSIIDGAVAENSVFAYGSFVKNYEYIVTTKLKFQHFRIRGHRHGVVPSCGSNKMPPLLTLRASGKVGRTLIVSVIVAIDSSHLKTYGKILKTEFLAFGRVRTKSGKSREFSDHFRNSCNRFVEPENPSGVFGQNRDNLDKLGNALIVSGIVAINSSHLKTYGKTPNTASGKFGKSREGSNRFGNSRNRFLAPKNIWKDSKHGVSSFREGSGKFGKSRECSDHFRNSRNRLLEPENIMKDTKHGGFRLRESSGKTPNTVVFRLRGSSGKIGRARIISGIVAIDSSRLKIYGKTPNTASGEFGKDREGSDHFGNSRNRFLRPENIKKDIKHDGPNLRESSGKIGSVRIALGIVVIDSLHPKNMRKTSNTAFKTEDKQFIHINGITTHSL</sequence>
<keyword evidence="3" id="KW-1185">Reference proteome</keyword>
<feature type="region of interest" description="Disordered" evidence="1">
    <location>
        <begin position="164"/>
        <end position="188"/>
    </location>
</feature>
<dbReference type="Proteomes" id="UP001162164">
    <property type="component" value="Unassembled WGS sequence"/>
</dbReference>
<reference evidence="2" key="1">
    <citation type="journal article" date="2023" name="Insect Mol. Biol.">
        <title>Genome sequencing provides insights into the evolution of gene families encoding plant cell wall-degrading enzymes in longhorned beetles.</title>
        <authorList>
            <person name="Shin N.R."/>
            <person name="Okamura Y."/>
            <person name="Kirsch R."/>
            <person name="Pauchet Y."/>
        </authorList>
    </citation>
    <scope>NUCLEOTIDE SEQUENCE</scope>
    <source>
        <strain evidence="2">MMC_N1</strain>
    </source>
</reference>
<evidence type="ECO:0000256" key="1">
    <source>
        <dbReference type="SAM" id="MobiDB-lite"/>
    </source>
</evidence>
<dbReference type="EMBL" id="JAPWTJ010000136">
    <property type="protein sequence ID" value="KAJ8982282.1"/>
    <property type="molecule type" value="Genomic_DNA"/>
</dbReference>
<evidence type="ECO:0000313" key="2">
    <source>
        <dbReference type="EMBL" id="KAJ8982282.1"/>
    </source>
</evidence>
<proteinExistence type="predicted"/>
<protein>
    <recommendedName>
        <fullName evidence="4">Ribosomal protein S3</fullName>
    </recommendedName>
</protein>
<gene>
    <name evidence="2" type="ORF">NQ317_008011</name>
</gene>
<accession>A0ABQ9JY74</accession>
<evidence type="ECO:0008006" key="4">
    <source>
        <dbReference type="Google" id="ProtNLM"/>
    </source>
</evidence>
<feature type="region of interest" description="Disordered" evidence="1">
    <location>
        <begin position="296"/>
        <end position="317"/>
    </location>
</feature>
<evidence type="ECO:0000313" key="3">
    <source>
        <dbReference type="Proteomes" id="UP001162164"/>
    </source>
</evidence>
<comment type="caution">
    <text evidence="2">The sequence shown here is derived from an EMBL/GenBank/DDBJ whole genome shotgun (WGS) entry which is preliminary data.</text>
</comment>
<name>A0ABQ9JY74_9CUCU</name>